<evidence type="ECO:0000313" key="1">
    <source>
        <dbReference type="EMBL" id="CAB4996669.1"/>
    </source>
</evidence>
<protein>
    <submittedName>
        <fullName evidence="1">Unannotated protein</fullName>
    </submittedName>
</protein>
<proteinExistence type="predicted"/>
<dbReference type="AlphaFoldDB" id="A0A6J7P0L5"/>
<organism evidence="1">
    <name type="scientific">freshwater metagenome</name>
    <dbReference type="NCBI Taxonomy" id="449393"/>
    <lineage>
        <taxon>unclassified sequences</taxon>
        <taxon>metagenomes</taxon>
        <taxon>ecological metagenomes</taxon>
    </lineage>
</organism>
<reference evidence="1" key="1">
    <citation type="submission" date="2020-05" db="EMBL/GenBank/DDBJ databases">
        <authorList>
            <person name="Chiriac C."/>
            <person name="Salcher M."/>
            <person name="Ghai R."/>
            <person name="Kavagutti S V."/>
        </authorList>
    </citation>
    <scope>NUCLEOTIDE SEQUENCE</scope>
</reference>
<dbReference type="EMBL" id="CAFBOK010000237">
    <property type="protein sequence ID" value="CAB4996669.1"/>
    <property type="molecule type" value="Genomic_DNA"/>
</dbReference>
<accession>A0A6J7P0L5</accession>
<sequence>MFEQLIGNPNRVFPRELEELTDHSKVLATGQIFIDGCVLASKANAGSDLVCIFHDIESVHSSPTIVWDKRRCENSYRCGLASTIRP</sequence>
<name>A0A6J7P0L5_9ZZZZ</name>
<gene>
    <name evidence="1" type="ORF">UFOPK3927_01630</name>
</gene>